<dbReference type="Pfam" id="PF01408">
    <property type="entry name" value="GFO_IDH_MocA"/>
    <property type="match status" value="1"/>
</dbReference>
<evidence type="ECO:0000259" key="1">
    <source>
        <dbReference type="Pfam" id="PF01408"/>
    </source>
</evidence>
<proteinExistence type="predicted"/>
<dbReference type="SUPFAM" id="SSF55347">
    <property type="entry name" value="Glyceraldehyde-3-phosphate dehydrogenase-like, C-terminal domain"/>
    <property type="match status" value="1"/>
</dbReference>
<sequence length="412" mass="45452">MQESKCTRRTFMNRTTAISAGIAAGAATIVAPQRVRGSQANSRVRVACVGLGGRGSMIANMIHQHPGLEVAAVVDYFPEVAAAAAERFGLTKDRAFSGLKGYQRALDAGVDAMVLKTIPYFFPEQANAAVDAGCHVYMAKPVAVDVPGCLTIRKQAEKATNNEKVFHVDFQWRYLPPLVECMKHIREGKLDNIRFVRAFYNDEGRQDVAVKKCVSEIFQGLRWAMSRELGGDRIVSGGIHAVDTAMMILGAHPTQACGVAQRSRKNPINSGCDTFSLTYTFPEGAVMNYSGDQFRNYHHEIDTFAGVKVYADHSYLQTFYQDEVTQMRNADWRYEGEKFDGLYSWGARHNIDLFHKAIVEGDYANSTVPGAVDSNLACLLGAEAGRSRTIVTWKEMLANTDRVEIDPTGLVD</sequence>
<reference evidence="3 4" key="1">
    <citation type="submission" date="2019-02" db="EMBL/GenBank/DDBJ databases">
        <title>Deep-cultivation of Planctomycetes and their phenomic and genomic characterization uncovers novel biology.</title>
        <authorList>
            <person name="Wiegand S."/>
            <person name="Jogler M."/>
            <person name="Boedeker C."/>
            <person name="Pinto D."/>
            <person name="Vollmers J."/>
            <person name="Rivas-Marin E."/>
            <person name="Kohn T."/>
            <person name="Peeters S.H."/>
            <person name="Heuer A."/>
            <person name="Rast P."/>
            <person name="Oberbeckmann S."/>
            <person name="Bunk B."/>
            <person name="Jeske O."/>
            <person name="Meyerdierks A."/>
            <person name="Storesund J.E."/>
            <person name="Kallscheuer N."/>
            <person name="Luecker S."/>
            <person name="Lage O.M."/>
            <person name="Pohl T."/>
            <person name="Merkel B.J."/>
            <person name="Hornburger P."/>
            <person name="Mueller R.-W."/>
            <person name="Bruemmer F."/>
            <person name="Labrenz M."/>
            <person name="Spormann A.M."/>
            <person name="Op Den Camp H."/>
            <person name="Overmann J."/>
            <person name="Amann R."/>
            <person name="Jetten M.S.M."/>
            <person name="Mascher T."/>
            <person name="Medema M.H."/>
            <person name="Devos D.P."/>
            <person name="Kaster A.-K."/>
            <person name="Ovreas L."/>
            <person name="Rohde M."/>
            <person name="Galperin M.Y."/>
            <person name="Jogler C."/>
        </authorList>
    </citation>
    <scope>NUCLEOTIDE SEQUENCE [LARGE SCALE GENOMIC DNA]</scope>
    <source>
        <strain evidence="3 4">CA13</strain>
    </source>
</reference>
<dbReference type="OrthoDB" id="266351at2"/>
<feature type="domain" description="GFO/IDH/MocA-like oxidoreductase" evidence="2">
    <location>
        <begin position="183"/>
        <end position="299"/>
    </location>
</feature>
<comment type="caution">
    <text evidence="3">The sequence shown here is derived from an EMBL/GenBank/DDBJ whole genome shotgun (WGS) entry which is preliminary data.</text>
</comment>
<name>A0A5C5ZD07_9BACT</name>
<dbReference type="Gene3D" id="3.40.50.720">
    <property type="entry name" value="NAD(P)-binding Rossmann-like Domain"/>
    <property type="match status" value="1"/>
</dbReference>
<evidence type="ECO:0000313" key="4">
    <source>
        <dbReference type="Proteomes" id="UP000315010"/>
    </source>
</evidence>
<evidence type="ECO:0000259" key="2">
    <source>
        <dbReference type="Pfam" id="PF22725"/>
    </source>
</evidence>
<dbReference type="AlphaFoldDB" id="A0A5C5ZD07"/>
<dbReference type="GO" id="GO:0000166">
    <property type="term" value="F:nucleotide binding"/>
    <property type="evidence" value="ECO:0007669"/>
    <property type="project" value="InterPro"/>
</dbReference>
<dbReference type="InterPro" id="IPR050463">
    <property type="entry name" value="Gfo/Idh/MocA_oxidrdct_glycsds"/>
</dbReference>
<dbReference type="Gene3D" id="3.30.360.10">
    <property type="entry name" value="Dihydrodipicolinate Reductase, domain 2"/>
    <property type="match status" value="1"/>
</dbReference>
<protein>
    <submittedName>
        <fullName evidence="3">Inositol 2-dehydrogenase/D-chiro-inositol 3-dehydrogenase</fullName>
        <ecNumber evidence="3">1.1.1.18</ecNumber>
    </submittedName>
</protein>
<organism evidence="3 4">
    <name type="scientific">Novipirellula herctigrandis</name>
    <dbReference type="NCBI Taxonomy" id="2527986"/>
    <lineage>
        <taxon>Bacteria</taxon>
        <taxon>Pseudomonadati</taxon>
        <taxon>Planctomycetota</taxon>
        <taxon>Planctomycetia</taxon>
        <taxon>Pirellulales</taxon>
        <taxon>Pirellulaceae</taxon>
        <taxon>Novipirellula</taxon>
    </lineage>
</organism>
<dbReference type="Pfam" id="PF22725">
    <property type="entry name" value="GFO_IDH_MocA_C3"/>
    <property type="match status" value="1"/>
</dbReference>
<dbReference type="InterPro" id="IPR006311">
    <property type="entry name" value="TAT_signal"/>
</dbReference>
<dbReference type="SUPFAM" id="SSF51735">
    <property type="entry name" value="NAD(P)-binding Rossmann-fold domains"/>
    <property type="match status" value="1"/>
</dbReference>
<dbReference type="InterPro" id="IPR000683">
    <property type="entry name" value="Gfo/Idh/MocA-like_OxRdtase_N"/>
</dbReference>
<dbReference type="RefSeq" id="WP_146403035.1">
    <property type="nucleotide sequence ID" value="NZ_SJPJ01000001.1"/>
</dbReference>
<keyword evidence="4" id="KW-1185">Reference proteome</keyword>
<dbReference type="EMBL" id="SJPJ01000001">
    <property type="protein sequence ID" value="TWT85040.1"/>
    <property type="molecule type" value="Genomic_DNA"/>
</dbReference>
<keyword evidence="3" id="KW-0560">Oxidoreductase</keyword>
<accession>A0A5C5ZD07</accession>
<dbReference type="PANTHER" id="PTHR43818">
    <property type="entry name" value="BCDNA.GH03377"/>
    <property type="match status" value="1"/>
</dbReference>
<dbReference type="EC" id="1.1.1.18" evidence="3"/>
<evidence type="ECO:0000313" key="3">
    <source>
        <dbReference type="EMBL" id="TWT85040.1"/>
    </source>
</evidence>
<gene>
    <name evidence="3" type="primary">iolG_23</name>
    <name evidence="3" type="ORF">CA13_65220</name>
</gene>
<dbReference type="Proteomes" id="UP000315010">
    <property type="component" value="Unassembled WGS sequence"/>
</dbReference>
<dbReference type="InterPro" id="IPR036291">
    <property type="entry name" value="NAD(P)-bd_dom_sf"/>
</dbReference>
<dbReference type="PANTHER" id="PTHR43818:SF5">
    <property type="entry name" value="OXIDOREDUCTASE FAMILY PROTEIN"/>
    <property type="match status" value="1"/>
</dbReference>
<feature type="domain" description="Gfo/Idh/MocA-like oxidoreductase N-terminal" evidence="1">
    <location>
        <begin position="44"/>
        <end position="161"/>
    </location>
</feature>
<dbReference type="InterPro" id="IPR055170">
    <property type="entry name" value="GFO_IDH_MocA-like_dom"/>
</dbReference>
<dbReference type="PROSITE" id="PS51318">
    <property type="entry name" value="TAT"/>
    <property type="match status" value="1"/>
</dbReference>
<dbReference type="GO" id="GO:0050112">
    <property type="term" value="F:inositol 2-dehydrogenase (NAD+) activity"/>
    <property type="evidence" value="ECO:0007669"/>
    <property type="project" value="UniProtKB-EC"/>
</dbReference>